<evidence type="ECO:0000259" key="2">
    <source>
        <dbReference type="Pfam" id="PF00456"/>
    </source>
</evidence>
<comment type="cofactor">
    <cofactor evidence="1">
        <name>thiamine diphosphate</name>
        <dbReference type="ChEBI" id="CHEBI:58937"/>
    </cofactor>
</comment>
<dbReference type="InterPro" id="IPR029061">
    <property type="entry name" value="THDP-binding"/>
</dbReference>
<accession>A0A1B9GJ56</accession>
<dbReference type="EMBL" id="KV700138">
    <property type="protein sequence ID" value="OCF31028.1"/>
    <property type="molecule type" value="Genomic_DNA"/>
</dbReference>
<proteinExistence type="predicted"/>
<dbReference type="SUPFAM" id="SSF52922">
    <property type="entry name" value="TK C-terminal domain-like"/>
    <property type="match status" value="1"/>
</dbReference>
<dbReference type="Gene3D" id="3.40.50.920">
    <property type="match status" value="1"/>
</dbReference>
<name>A0A1B9GJ56_9TREE</name>
<feature type="domain" description="Transketolase N-terminal" evidence="2">
    <location>
        <begin position="66"/>
        <end position="257"/>
    </location>
</feature>
<organism evidence="4 5">
    <name type="scientific">Kwoniella heveanensis BCC8398</name>
    <dbReference type="NCBI Taxonomy" id="1296120"/>
    <lineage>
        <taxon>Eukaryota</taxon>
        <taxon>Fungi</taxon>
        <taxon>Dikarya</taxon>
        <taxon>Basidiomycota</taxon>
        <taxon>Agaricomycotina</taxon>
        <taxon>Tremellomycetes</taxon>
        <taxon>Tremellales</taxon>
        <taxon>Cryptococcaceae</taxon>
        <taxon>Kwoniella</taxon>
    </lineage>
</organism>
<evidence type="ECO:0000259" key="3">
    <source>
        <dbReference type="Pfam" id="PF02780"/>
    </source>
</evidence>
<dbReference type="Gene3D" id="3.40.50.970">
    <property type="match status" value="2"/>
</dbReference>
<evidence type="ECO:0000313" key="5">
    <source>
        <dbReference type="Proteomes" id="UP000092666"/>
    </source>
</evidence>
<feature type="domain" description="Transketolase C-terminal" evidence="3">
    <location>
        <begin position="519"/>
        <end position="603"/>
    </location>
</feature>
<gene>
    <name evidence="4" type="ORF">I316_07299</name>
</gene>
<protein>
    <submittedName>
        <fullName evidence="4">Transketolase</fullName>
    </submittedName>
</protein>
<reference evidence="4 5" key="1">
    <citation type="submission" date="2013-07" db="EMBL/GenBank/DDBJ databases">
        <title>The Genome Sequence of Cryptococcus heveanensis BCC8398.</title>
        <authorList>
            <consortium name="The Broad Institute Genome Sequencing Platform"/>
            <person name="Cuomo C."/>
            <person name="Litvintseva A."/>
            <person name="Chen Y."/>
            <person name="Heitman J."/>
            <person name="Sun S."/>
            <person name="Springer D."/>
            <person name="Dromer F."/>
            <person name="Young S.K."/>
            <person name="Zeng Q."/>
            <person name="Gargeya S."/>
            <person name="Fitzgerald M."/>
            <person name="Abouelleil A."/>
            <person name="Alvarado L."/>
            <person name="Berlin A.M."/>
            <person name="Chapman S.B."/>
            <person name="Dewar J."/>
            <person name="Goldberg J."/>
            <person name="Griggs A."/>
            <person name="Gujja S."/>
            <person name="Hansen M."/>
            <person name="Howarth C."/>
            <person name="Imamovic A."/>
            <person name="Larimer J."/>
            <person name="McCowan C."/>
            <person name="Murphy C."/>
            <person name="Pearson M."/>
            <person name="Priest M."/>
            <person name="Roberts A."/>
            <person name="Saif S."/>
            <person name="Shea T."/>
            <person name="Sykes S."/>
            <person name="Wortman J."/>
            <person name="Nusbaum C."/>
            <person name="Birren B."/>
        </authorList>
    </citation>
    <scope>NUCLEOTIDE SEQUENCE [LARGE SCALE GENOMIC DNA]</scope>
    <source>
        <strain evidence="4 5">BCC8398</strain>
    </source>
</reference>
<reference evidence="5" key="2">
    <citation type="submission" date="2013-12" db="EMBL/GenBank/DDBJ databases">
        <title>Evolution of pathogenesis and genome organization in the Tremellales.</title>
        <authorList>
            <person name="Cuomo C."/>
            <person name="Litvintseva A."/>
            <person name="Heitman J."/>
            <person name="Chen Y."/>
            <person name="Sun S."/>
            <person name="Springer D."/>
            <person name="Dromer F."/>
            <person name="Young S."/>
            <person name="Zeng Q."/>
            <person name="Chapman S."/>
            <person name="Gujja S."/>
            <person name="Saif S."/>
            <person name="Birren B."/>
        </authorList>
    </citation>
    <scope>NUCLEOTIDE SEQUENCE [LARGE SCALE GENOMIC DNA]</scope>
    <source>
        <strain evidence="5">BCC8398</strain>
    </source>
</reference>
<evidence type="ECO:0000256" key="1">
    <source>
        <dbReference type="ARBA" id="ARBA00001964"/>
    </source>
</evidence>
<dbReference type="InterPro" id="IPR051157">
    <property type="entry name" value="PDH/Transketolase"/>
</dbReference>
<dbReference type="Pfam" id="PF02780">
    <property type="entry name" value="Transketolase_C"/>
    <property type="match status" value="1"/>
</dbReference>
<dbReference type="AlphaFoldDB" id="A0A1B9GJ56"/>
<dbReference type="InterPro" id="IPR009014">
    <property type="entry name" value="Transketo_C/PFOR_II"/>
</dbReference>
<dbReference type="PANTHER" id="PTHR43825:SF1">
    <property type="entry name" value="TRANSKETOLASE-LIKE PYRIMIDINE-BINDING DOMAIN-CONTAINING PROTEIN"/>
    <property type="match status" value="1"/>
</dbReference>
<dbReference type="SUPFAM" id="SSF52518">
    <property type="entry name" value="Thiamin diphosphate-binding fold (THDP-binding)"/>
    <property type="match status" value="2"/>
</dbReference>
<dbReference type="InterPro" id="IPR005474">
    <property type="entry name" value="Transketolase_N"/>
</dbReference>
<dbReference type="InterPro" id="IPR033248">
    <property type="entry name" value="Transketolase_C"/>
</dbReference>
<sequence>MSVNKVQDWDFEKFPIDLKQYKPFPLDPTKDKKLTQEQKDGLIANISLLRDVIVFFTATGAARGLAGHTGGAFDTIPEVVILLSFLLADKDKSKYVDILFDEAGHRVATQYLLSVLDGHLPVEQLLHYREANSKLPGHPELGLTPGVKFSSGRLGHMWPLINGVALAEKGKTVFMLGSDGSQQEGDDAEAARLAVAQGLNVKLFIDDNDVTIAGHPSEYLKGYSAAKTLEGHGLKVVEANGEDIDSLYSAIVEVMNTPGPAAVITKRPMAPKIKGIEGSPHAHDAIKVEPAIEYLDPRHPKCANILRAIQPSTYSDILYGSTKDRGACRVQFGEAVSAVLDKTDKEKNKEKVLVIDSDLEGSTGLSVIHKKHPEVFLSSGIMERGNFSAAAGWGGFNADRQGVFSTFSAFSEMIISELTMARLNYANVLTHFSHSGVDEMADNTCHFGINQFFLDNGLEDGYETKLYFPADCAQMDAIVDKVFYDKGLRFVFSTRAKVPWILKEDGSKFFGEGYKFVPGKDEIIRKGTKGYIVSYGDMLYRSLDAVERLREEGLDVGLINKSTLNVVDEDVIKEIGKTEFVLVAESLNQRTGLGSKFGTWLLERDLRPRYGYLGTNKEGCGGLGEQIEYQGLGPGAILLKAKQLIK</sequence>
<dbReference type="Proteomes" id="UP000092666">
    <property type="component" value="Unassembled WGS sequence"/>
</dbReference>
<evidence type="ECO:0000313" key="4">
    <source>
        <dbReference type="EMBL" id="OCF31028.1"/>
    </source>
</evidence>
<dbReference type="Pfam" id="PF00456">
    <property type="entry name" value="Transketolase_N"/>
    <property type="match status" value="1"/>
</dbReference>
<dbReference type="OrthoDB" id="10267175at2759"/>
<dbReference type="STRING" id="1296120.A0A1B9GJ56"/>
<dbReference type="PANTHER" id="PTHR43825">
    <property type="entry name" value="PYRUVATE DEHYDROGENASE E1 COMPONENT"/>
    <property type="match status" value="1"/>
</dbReference>
<keyword evidence="5" id="KW-1185">Reference proteome</keyword>